<dbReference type="Proteomes" id="UP000308652">
    <property type="component" value="Unassembled WGS sequence"/>
</dbReference>
<evidence type="ECO:0000256" key="1">
    <source>
        <dbReference type="SAM" id="MobiDB-lite"/>
    </source>
</evidence>
<dbReference type="OrthoDB" id="2743634at2759"/>
<dbReference type="AlphaFoldDB" id="A0A5C3M3K1"/>
<protein>
    <submittedName>
        <fullName evidence="2">Uncharacterized protein</fullName>
    </submittedName>
</protein>
<evidence type="ECO:0000313" key="2">
    <source>
        <dbReference type="EMBL" id="TFK38758.1"/>
    </source>
</evidence>
<reference evidence="2 3" key="1">
    <citation type="journal article" date="2019" name="Nat. Ecol. Evol.">
        <title>Megaphylogeny resolves global patterns of mushroom evolution.</title>
        <authorList>
            <person name="Varga T."/>
            <person name="Krizsan K."/>
            <person name="Foldi C."/>
            <person name="Dima B."/>
            <person name="Sanchez-Garcia M."/>
            <person name="Sanchez-Ramirez S."/>
            <person name="Szollosi G.J."/>
            <person name="Szarkandi J.G."/>
            <person name="Papp V."/>
            <person name="Albert L."/>
            <person name="Andreopoulos W."/>
            <person name="Angelini C."/>
            <person name="Antonin V."/>
            <person name="Barry K.W."/>
            <person name="Bougher N.L."/>
            <person name="Buchanan P."/>
            <person name="Buyck B."/>
            <person name="Bense V."/>
            <person name="Catcheside P."/>
            <person name="Chovatia M."/>
            <person name="Cooper J."/>
            <person name="Damon W."/>
            <person name="Desjardin D."/>
            <person name="Finy P."/>
            <person name="Geml J."/>
            <person name="Haridas S."/>
            <person name="Hughes K."/>
            <person name="Justo A."/>
            <person name="Karasinski D."/>
            <person name="Kautmanova I."/>
            <person name="Kiss B."/>
            <person name="Kocsube S."/>
            <person name="Kotiranta H."/>
            <person name="LaButti K.M."/>
            <person name="Lechner B.E."/>
            <person name="Liimatainen K."/>
            <person name="Lipzen A."/>
            <person name="Lukacs Z."/>
            <person name="Mihaltcheva S."/>
            <person name="Morgado L.N."/>
            <person name="Niskanen T."/>
            <person name="Noordeloos M.E."/>
            <person name="Ohm R.A."/>
            <person name="Ortiz-Santana B."/>
            <person name="Ovrebo C."/>
            <person name="Racz N."/>
            <person name="Riley R."/>
            <person name="Savchenko A."/>
            <person name="Shiryaev A."/>
            <person name="Soop K."/>
            <person name="Spirin V."/>
            <person name="Szebenyi C."/>
            <person name="Tomsovsky M."/>
            <person name="Tulloss R.E."/>
            <person name="Uehling J."/>
            <person name="Grigoriev I.V."/>
            <person name="Vagvolgyi C."/>
            <person name="Papp T."/>
            <person name="Martin F.M."/>
            <person name="Miettinen O."/>
            <person name="Hibbett D.S."/>
            <person name="Nagy L.G."/>
        </authorList>
    </citation>
    <scope>NUCLEOTIDE SEQUENCE [LARGE SCALE GENOMIC DNA]</scope>
    <source>
        <strain evidence="2 3">CBS 166.37</strain>
    </source>
</reference>
<accession>A0A5C3M3K1</accession>
<organism evidence="2 3">
    <name type="scientific">Crucibulum laeve</name>
    <dbReference type="NCBI Taxonomy" id="68775"/>
    <lineage>
        <taxon>Eukaryota</taxon>
        <taxon>Fungi</taxon>
        <taxon>Dikarya</taxon>
        <taxon>Basidiomycota</taxon>
        <taxon>Agaricomycotina</taxon>
        <taxon>Agaricomycetes</taxon>
        <taxon>Agaricomycetidae</taxon>
        <taxon>Agaricales</taxon>
        <taxon>Agaricineae</taxon>
        <taxon>Nidulariaceae</taxon>
        <taxon>Crucibulum</taxon>
    </lineage>
</organism>
<name>A0A5C3M3K1_9AGAR</name>
<feature type="region of interest" description="Disordered" evidence="1">
    <location>
        <begin position="1"/>
        <end position="24"/>
    </location>
</feature>
<proteinExistence type="predicted"/>
<dbReference type="EMBL" id="ML213602">
    <property type="protein sequence ID" value="TFK38758.1"/>
    <property type="molecule type" value="Genomic_DNA"/>
</dbReference>
<feature type="region of interest" description="Disordered" evidence="1">
    <location>
        <begin position="75"/>
        <end position="109"/>
    </location>
</feature>
<feature type="compositionally biased region" description="Polar residues" evidence="1">
    <location>
        <begin position="94"/>
        <end position="105"/>
    </location>
</feature>
<keyword evidence="3" id="KW-1185">Reference proteome</keyword>
<sequence>MPATTATVAQGEKENASLHQSTLDKSIAQKRKRTVMLNSGESVDLTRSGLVPSPELVEAMRLRIIELEDELNLQPPPAKRARTKAAATAETADPVNSTSTPTATSVKADEKKRKLQVKKIFDRLKKECKADGVKFQGSSKTLKVDEVFEEAEFQSLTVTIIHFNTQAQISEFFSDELKTLKGNTWTRGGGPSFSKSIKTGACDVTINSFEVNYSKNGMKCTIKFGVEGEGGGGCYFGGRGHWDLY</sequence>
<evidence type="ECO:0000313" key="3">
    <source>
        <dbReference type="Proteomes" id="UP000308652"/>
    </source>
</evidence>
<gene>
    <name evidence="2" type="ORF">BDQ12DRAFT_705322</name>
</gene>